<evidence type="ECO:0000313" key="2">
    <source>
        <dbReference type="EMBL" id="MDO3394259.1"/>
    </source>
</evidence>
<dbReference type="InterPro" id="IPR041519">
    <property type="entry name" value="HEPN_RiboL-PSP"/>
</dbReference>
<name>A0ABT8TLN2_9ACTN</name>
<protein>
    <recommendedName>
        <fullName evidence="1">RiboL-PSP-HEPN domain-containing protein</fullName>
    </recommendedName>
</protein>
<proteinExistence type="predicted"/>
<dbReference type="RefSeq" id="WP_302705229.1">
    <property type="nucleotide sequence ID" value="NZ_JAULSC010000001.1"/>
</dbReference>
<accession>A0ABT8TLN2</accession>
<organism evidence="2 3">
    <name type="scientific">Nocardioides cremeus</name>
    <dbReference type="NCBI Taxonomy" id="3058044"/>
    <lineage>
        <taxon>Bacteria</taxon>
        <taxon>Bacillati</taxon>
        <taxon>Actinomycetota</taxon>
        <taxon>Actinomycetes</taxon>
        <taxon>Propionibacteriales</taxon>
        <taxon>Nocardioidaceae</taxon>
        <taxon>Nocardioides</taxon>
    </lineage>
</organism>
<comment type="caution">
    <text evidence="2">The sequence shown here is derived from an EMBL/GenBank/DDBJ whole genome shotgun (WGS) entry which is preliminary data.</text>
</comment>
<evidence type="ECO:0000259" key="1">
    <source>
        <dbReference type="Pfam" id="PF18735"/>
    </source>
</evidence>
<feature type="domain" description="RiboL-PSP-HEPN" evidence="1">
    <location>
        <begin position="13"/>
        <end position="171"/>
    </location>
</feature>
<dbReference type="EMBL" id="JAULSC010000001">
    <property type="protein sequence ID" value="MDO3394259.1"/>
    <property type="molecule type" value="Genomic_DNA"/>
</dbReference>
<evidence type="ECO:0000313" key="3">
    <source>
        <dbReference type="Proteomes" id="UP001168363"/>
    </source>
</evidence>
<dbReference type="Pfam" id="PF18735">
    <property type="entry name" value="HEPN_RiboL-PSP"/>
    <property type="match status" value="1"/>
</dbReference>
<keyword evidence="3" id="KW-1185">Reference proteome</keyword>
<dbReference type="Proteomes" id="UP001168363">
    <property type="component" value="Unassembled WGS sequence"/>
</dbReference>
<gene>
    <name evidence="2" type="ORF">QWJ41_00850</name>
</gene>
<sequence>MKRHLGPANKGTYLLVAALWESYCEDVLAETLDELIGATADPHSLPVAIRRAVAKDVRADPHELSPWVLAGTGWREVVKNRARRLCRETVFNSPKAGNVDELFRRTLGIQSITTSWTSVRATDPRSALDEHLVRRGELAHRAARTTIAKRQVSDFYQLTSGLAESMDSTLGNFLLDAVGSDPFAARDAEER</sequence>
<reference evidence="2" key="1">
    <citation type="submission" date="2023-06" db="EMBL/GenBank/DDBJ databases">
        <title>Genome sequence of Nocardioides sp. SOB44.</title>
        <authorList>
            <person name="Zhang G."/>
        </authorList>
    </citation>
    <scope>NUCLEOTIDE SEQUENCE</scope>
    <source>
        <strain evidence="2">SOB44</strain>
    </source>
</reference>